<evidence type="ECO:0000313" key="2">
    <source>
        <dbReference type="EMBL" id="PWW01349.1"/>
    </source>
</evidence>
<name>A0A317PM36_9HYPH</name>
<dbReference type="EMBL" id="QGTR01000002">
    <property type="protein sequence ID" value="PWW01349.1"/>
    <property type="molecule type" value="Genomic_DNA"/>
</dbReference>
<dbReference type="InterPro" id="IPR021139">
    <property type="entry name" value="NYN"/>
</dbReference>
<evidence type="ECO:0000259" key="1">
    <source>
        <dbReference type="Pfam" id="PF01936"/>
    </source>
</evidence>
<dbReference type="CDD" id="cd18722">
    <property type="entry name" value="PIN_NicB-like"/>
    <property type="match status" value="1"/>
</dbReference>
<organism evidence="2 3">
    <name type="scientific">Hoeflea marina</name>
    <dbReference type="NCBI Taxonomy" id="274592"/>
    <lineage>
        <taxon>Bacteria</taxon>
        <taxon>Pseudomonadati</taxon>
        <taxon>Pseudomonadota</taxon>
        <taxon>Alphaproteobacteria</taxon>
        <taxon>Hyphomicrobiales</taxon>
        <taxon>Rhizobiaceae</taxon>
        <taxon>Hoeflea</taxon>
    </lineage>
</organism>
<sequence>MPAEYRVHIFVDFWNFTLSMKECEAAFKTDWRTFPKILTREAGRVVDATALAIYSGMNVYGSYNPATDGALKHWATNTLDTFPGVNALFKERTRKRSAPKCPACHAAVEKCPHCGSDMRGTEEKGIDTRIATDLVSLAWEKAYDIAVLVSADQDFVPAAEYLQNKGIKVIHGGFPPHGMLLRQKCWATIDLPRYRLEFRM</sequence>
<keyword evidence="3" id="KW-1185">Reference proteome</keyword>
<evidence type="ECO:0000313" key="3">
    <source>
        <dbReference type="Proteomes" id="UP000246352"/>
    </source>
</evidence>
<accession>A0A317PM36</accession>
<reference evidence="2 3" key="1">
    <citation type="submission" date="2018-05" db="EMBL/GenBank/DDBJ databases">
        <title>Genomic Encyclopedia of Type Strains, Phase IV (KMG-IV): sequencing the most valuable type-strain genomes for metagenomic binning, comparative biology and taxonomic classification.</title>
        <authorList>
            <person name="Goeker M."/>
        </authorList>
    </citation>
    <scope>NUCLEOTIDE SEQUENCE [LARGE SCALE GENOMIC DNA]</scope>
    <source>
        <strain evidence="2 3">DSM 16791</strain>
    </source>
</reference>
<dbReference type="Pfam" id="PF01936">
    <property type="entry name" value="NYN"/>
    <property type="match status" value="1"/>
</dbReference>
<dbReference type="Proteomes" id="UP000246352">
    <property type="component" value="Unassembled WGS sequence"/>
</dbReference>
<proteinExistence type="predicted"/>
<gene>
    <name evidence="2" type="ORF">DFR52_1027</name>
</gene>
<dbReference type="GO" id="GO:0004540">
    <property type="term" value="F:RNA nuclease activity"/>
    <property type="evidence" value="ECO:0007669"/>
    <property type="project" value="InterPro"/>
</dbReference>
<protein>
    <submittedName>
        <fullName evidence="2">NYN domain-containing protein</fullName>
    </submittedName>
</protein>
<comment type="caution">
    <text evidence="2">The sequence shown here is derived from an EMBL/GenBank/DDBJ whole genome shotgun (WGS) entry which is preliminary data.</text>
</comment>
<dbReference type="AlphaFoldDB" id="A0A317PM36"/>
<feature type="domain" description="NYN" evidence="1">
    <location>
        <begin position="6"/>
        <end position="176"/>
    </location>
</feature>
<dbReference type="Gene3D" id="3.40.50.1010">
    <property type="entry name" value="5'-nuclease"/>
    <property type="match status" value="1"/>
</dbReference>